<dbReference type="PANTHER" id="PTHR46082:SF6">
    <property type="entry name" value="AAA+ ATPASE DOMAIN-CONTAINING PROTEIN-RELATED"/>
    <property type="match status" value="1"/>
</dbReference>
<dbReference type="Gene3D" id="3.40.50.300">
    <property type="entry name" value="P-loop containing nucleotide triphosphate hydrolases"/>
    <property type="match status" value="1"/>
</dbReference>
<dbReference type="CDD" id="cd07216">
    <property type="entry name" value="Pat17_PNPLA8_PNPLA9_like3"/>
    <property type="match status" value="1"/>
</dbReference>
<dbReference type="InterPro" id="IPR016035">
    <property type="entry name" value="Acyl_Trfase/lysoPLipase"/>
</dbReference>
<reference evidence="5" key="1">
    <citation type="journal article" date="2020" name="Stud. Mycol.">
        <title>101 Dothideomycetes genomes: a test case for predicting lifestyles and emergence of pathogens.</title>
        <authorList>
            <person name="Haridas S."/>
            <person name="Albert R."/>
            <person name="Binder M."/>
            <person name="Bloem J."/>
            <person name="Labutti K."/>
            <person name="Salamov A."/>
            <person name="Andreopoulos B."/>
            <person name="Baker S."/>
            <person name="Barry K."/>
            <person name="Bills G."/>
            <person name="Bluhm B."/>
            <person name="Cannon C."/>
            <person name="Castanera R."/>
            <person name="Culley D."/>
            <person name="Daum C."/>
            <person name="Ezra D."/>
            <person name="Gonzalez J."/>
            <person name="Henrissat B."/>
            <person name="Kuo A."/>
            <person name="Liang C."/>
            <person name="Lipzen A."/>
            <person name="Lutzoni F."/>
            <person name="Magnuson J."/>
            <person name="Mondo S."/>
            <person name="Nolan M."/>
            <person name="Ohm R."/>
            <person name="Pangilinan J."/>
            <person name="Park H.-J."/>
            <person name="Ramirez L."/>
            <person name="Alfaro M."/>
            <person name="Sun H."/>
            <person name="Tritt A."/>
            <person name="Yoshinaga Y."/>
            <person name="Zwiers L.-H."/>
            <person name="Turgeon B."/>
            <person name="Goodwin S."/>
            <person name="Spatafora J."/>
            <person name="Crous P."/>
            <person name="Grigoriev I."/>
        </authorList>
    </citation>
    <scope>NUCLEOTIDE SEQUENCE</scope>
    <source>
        <strain evidence="5">CBS 207.26</strain>
    </source>
</reference>
<keyword evidence="1 2" id="KW-0443">Lipid metabolism</keyword>
<feature type="active site" description="Proton acceptor" evidence="2">
    <location>
        <position position="210"/>
    </location>
</feature>
<evidence type="ECO:0000256" key="3">
    <source>
        <dbReference type="SAM" id="Coils"/>
    </source>
</evidence>
<sequence>MEQATSTKHGGEPIPLDSTGLCLLSLDGGGVRGLSTLYILKGIMDRLNHERKPLPPVKPCGVFDLIGGTSTGGLVAIMLGRLEMDVDECITAYKDLVAAVFGEKRGFVPFSIMGEVKPRFDSAKLESAIRKVVVQRGISETDMLNEGTERGCRTFVCTVDRDTKNIVRLRSYSLPDEPDIRATICQAALATSAATTFFDPVSIGDRSFADGGLGANNPVDEVEGEASNIWCSETGDLKPLVKCLISIGTGNAGRKAFEDSIIGFLSKTVVEIITGTDNTEVKSMARFAGHYDQKRYFRFNVEQGLQDIGLEEYKKKGAIEAATEGYLIHPAQKFQVRCCIQNLRLKQSTAATNLSHLITEYNVQRIIERRNALRTEAPWIVPFQRNPQFVGRTSEIAQVDVMLSSETRCDRVAIIGLGGIRKTQIALEFAYQLRERQPDCSVFWIPVTNVESMLEAYLKIGQQLQIPNLERQDADVQKLVQRQLSRESSGRWLLVFDNADDIDMWTGRAENTMGSGRRIDYLPKSKHGSILFTTRSRKAATKLAGKNVVSVSEMNETMGKNLLKNSLADQALLADNGAAADLLQKLTHLPLAVVQAAAYINENQITLSEYTALLKNTEQNIIDLLSEEFEDEGRYEDTKNPVATTWLISFEQIRTCDPLAAEYLSFMSCVDSKDIPQSLLPPAKSAKKAIEALGTLSAYSFITKHKTDKLLDLHRLVHLATRNWLRTEGCLEEWAAKALERLENVFPDSEHTNRSVWRMYLPHARYALESELEGVGNGKTELV</sequence>
<dbReference type="InterPro" id="IPR002641">
    <property type="entry name" value="PNPLA_dom"/>
</dbReference>
<dbReference type="GO" id="GO:0016301">
    <property type="term" value="F:kinase activity"/>
    <property type="evidence" value="ECO:0007669"/>
    <property type="project" value="UniProtKB-KW"/>
</dbReference>
<keyword evidence="6" id="KW-1185">Reference proteome</keyword>
<dbReference type="InterPro" id="IPR002182">
    <property type="entry name" value="NB-ARC"/>
</dbReference>
<dbReference type="Proteomes" id="UP000800200">
    <property type="component" value="Unassembled WGS sequence"/>
</dbReference>
<dbReference type="GO" id="GO:0046486">
    <property type="term" value="P:glycerolipid metabolic process"/>
    <property type="evidence" value="ECO:0007669"/>
    <property type="project" value="UniProtKB-ARBA"/>
</dbReference>
<dbReference type="GO" id="GO:0043531">
    <property type="term" value="F:ADP binding"/>
    <property type="evidence" value="ECO:0007669"/>
    <property type="project" value="InterPro"/>
</dbReference>
<dbReference type="EMBL" id="ML994706">
    <property type="protein sequence ID" value="KAF2176554.1"/>
    <property type="molecule type" value="Genomic_DNA"/>
</dbReference>
<dbReference type="InterPro" id="IPR053137">
    <property type="entry name" value="NLR-like"/>
</dbReference>
<dbReference type="Gene3D" id="3.40.1090.10">
    <property type="entry name" value="Cytosolic phospholipase A2 catalytic domain"/>
    <property type="match status" value="1"/>
</dbReference>
<name>A0A6A6DAH9_9PEZI</name>
<organism evidence="5 6">
    <name type="scientific">Zopfia rhizophila CBS 207.26</name>
    <dbReference type="NCBI Taxonomy" id="1314779"/>
    <lineage>
        <taxon>Eukaryota</taxon>
        <taxon>Fungi</taxon>
        <taxon>Dikarya</taxon>
        <taxon>Ascomycota</taxon>
        <taxon>Pezizomycotina</taxon>
        <taxon>Dothideomycetes</taxon>
        <taxon>Dothideomycetes incertae sedis</taxon>
        <taxon>Zopfiaceae</taxon>
        <taxon>Zopfia</taxon>
    </lineage>
</organism>
<evidence type="ECO:0000313" key="5">
    <source>
        <dbReference type="EMBL" id="KAF2176554.1"/>
    </source>
</evidence>
<gene>
    <name evidence="5" type="ORF">K469DRAFT_698408</name>
</gene>
<dbReference type="InterPro" id="IPR027417">
    <property type="entry name" value="P-loop_NTPase"/>
</dbReference>
<feature type="short sequence motif" description="GXSXG" evidence="2">
    <location>
        <begin position="68"/>
        <end position="72"/>
    </location>
</feature>
<accession>A0A6A6DAH9</accession>
<dbReference type="AlphaFoldDB" id="A0A6A6DAH9"/>
<evidence type="ECO:0000259" key="4">
    <source>
        <dbReference type="PROSITE" id="PS51635"/>
    </source>
</evidence>
<keyword evidence="5" id="KW-0808">Transferase</keyword>
<keyword evidence="5" id="KW-0418">Kinase</keyword>
<dbReference type="SUPFAM" id="SSF52151">
    <property type="entry name" value="FabD/lysophospholipase-like"/>
    <property type="match status" value="1"/>
</dbReference>
<evidence type="ECO:0000256" key="1">
    <source>
        <dbReference type="ARBA" id="ARBA00023098"/>
    </source>
</evidence>
<dbReference type="PANTHER" id="PTHR46082">
    <property type="entry name" value="ATP/GTP-BINDING PROTEIN-RELATED"/>
    <property type="match status" value="1"/>
</dbReference>
<feature type="active site" description="Nucleophile" evidence="2">
    <location>
        <position position="70"/>
    </location>
</feature>
<proteinExistence type="predicted"/>
<dbReference type="SUPFAM" id="SSF52540">
    <property type="entry name" value="P-loop containing nucleoside triphosphate hydrolases"/>
    <property type="match status" value="1"/>
</dbReference>
<dbReference type="GO" id="GO:0016787">
    <property type="term" value="F:hydrolase activity"/>
    <property type="evidence" value="ECO:0007669"/>
    <property type="project" value="UniProtKB-UniRule"/>
</dbReference>
<feature type="coiled-coil region" evidence="3">
    <location>
        <begin position="600"/>
        <end position="627"/>
    </location>
</feature>
<dbReference type="GO" id="GO:0016042">
    <property type="term" value="P:lipid catabolic process"/>
    <property type="evidence" value="ECO:0007669"/>
    <property type="project" value="UniProtKB-UniRule"/>
</dbReference>
<dbReference type="Pfam" id="PF00931">
    <property type="entry name" value="NB-ARC"/>
    <property type="match status" value="1"/>
</dbReference>
<keyword evidence="3" id="KW-0175">Coiled coil</keyword>
<dbReference type="OrthoDB" id="1658288at2759"/>
<dbReference type="PROSITE" id="PS51635">
    <property type="entry name" value="PNPLA"/>
    <property type="match status" value="1"/>
</dbReference>
<evidence type="ECO:0000313" key="6">
    <source>
        <dbReference type="Proteomes" id="UP000800200"/>
    </source>
</evidence>
<feature type="short sequence motif" description="DGA/G" evidence="2">
    <location>
        <begin position="210"/>
        <end position="212"/>
    </location>
</feature>
<keyword evidence="2" id="KW-0378">Hydrolase</keyword>
<dbReference type="Pfam" id="PF01734">
    <property type="entry name" value="Patatin"/>
    <property type="match status" value="1"/>
</dbReference>
<feature type="short sequence motif" description="GXGXXG" evidence="2">
    <location>
        <begin position="28"/>
        <end position="33"/>
    </location>
</feature>
<evidence type="ECO:0000256" key="2">
    <source>
        <dbReference type="PROSITE-ProRule" id="PRU01161"/>
    </source>
</evidence>
<protein>
    <submittedName>
        <fullName evidence="5">Kinase subdomain-containing protein</fullName>
    </submittedName>
</protein>
<feature type="domain" description="PNPLA" evidence="4">
    <location>
        <begin position="24"/>
        <end position="223"/>
    </location>
</feature>
<keyword evidence="2" id="KW-0442">Lipid degradation</keyword>